<dbReference type="OrthoDB" id="2440578at2759"/>
<dbReference type="AlphaFoldDB" id="A0A9N9IXK5"/>
<feature type="non-terminal residue" evidence="1">
    <location>
        <position position="1"/>
    </location>
</feature>
<organism evidence="1 2">
    <name type="scientific">Funneliformis caledonium</name>
    <dbReference type="NCBI Taxonomy" id="1117310"/>
    <lineage>
        <taxon>Eukaryota</taxon>
        <taxon>Fungi</taxon>
        <taxon>Fungi incertae sedis</taxon>
        <taxon>Mucoromycota</taxon>
        <taxon>Glomeromycotina</taxon>
        <taxon>Glomeromycetes</taxon>
        <taxon>Glomerales</taxon>
        <taxon>Glomeraceae</taxon>
        <taxon>Funneliformis</taxon>
    </lineage>
</organism>
<accession>A0A9N9IXK5</accession>
<dbReference type="EMBL" id="CAJVPQ010018782">
    <property type="protein sequence ID" value="CAG8752411.1"/>
    <property type="molecule type" value="Genomic_DNA"/>
</dbReference>
<evidence type="ECO:0000313" key="1">
    <source>
        <dbReference type="EMBL" id="CAG8752411.1"/>
    </source>
</evidence>
<gene>
    <name evidence="1" type="ORF">FCALED_LOCUS16378</name>
</gene>
<dbReference type="Proteomes" id="UP000789570">
    <property type="component" value="Unassembled WGS sequence"/>
</dbReference>
<name>A0A9N9IXK5_9GLOM</name>
<evidence type="ECO:0000313" key="2">
    <source>
        <dbReference type="Proteomes" id="UP000789570"/>
    </source>
</evidence>
<proteinExistence type="predicted"/>
<protein>
    <submittedName>
        <fullName evidence="1">16597_t:CDS:1</fullName>
    </submittedName>
</protein>
<keyword evidence="2" id="KW-1185">Reference proteome</keyword>
<sequence length="139" mass="16021">SNERTSGHRSAPVHVYNPSFGIRNINGETENIEGGIFSGLFISNRSNQEKAESETHDFISKLSNENDDSEYRLSDVEDPSPLLISSQFTRFDESYAKMKETQSGFYHLKSEEWKELRCEVRKLLEVDETFVKSVMRFAD</sequence>
<reference evidence="1" key="1">
    <citation type="submission" date="2021-06" db="EMBL/GenBank/DDBJ databases">
        <authorList>
            <person name="Kallberg Y."/>
            <person name="Tangrot J."/>
            <person name="Rosling A."/>
        </authorList>
    </citation>
    <scope>NUCLEOTIDE SEQUENCE</scope>
    <source>
        <strain evidence="1">UK204</strain>
    </source>
</reference>
<feature type="non-terminal residue" evidence="1">
    <location>
        <position position="139"/>
    </location>
</feature>
<comment type="caution">
    <text evidence="1">The sequence shown here is derived from an EMBL/GenBank/DDBJ whole genome shotgun (WGS) entry which is preliminary data.</text>
</comment>